<gene>
    <name evidence="3" type="ORF">POM88_044543</name>
</gene>
<comment type="caution">
    <text evidence="3">The sequence shown here is derived from an EMBL/GenBank/DDBJ whole genome shotgun (WGS) entry which is preliminary data.</text>
</comment>
<dbReference type="AlphaFoldDB" id="A0AAD8H424"/>
<dbReference type="Proteomes" id="UP001237642">
    <property type="component" value="Unassembled WGS sequence"/>
</dbReference>
<evidence type="ECO:0000313" key="4">
    <source>
        <dbReference type="Proteomes" id="UP001237642"/>
    </source>
</evidence>
<reference evidence="3" key="1">
    <citation type="submission" date="2023-02" db="EMBL/GenBank/DDBJ databases">
        <title>Genome of toxic invasive species Heracleum sosnowskyi carries increased number of genes despite the absence of recent whole-genome duplications.</title>
        <authorList>
            <person name="Schelkunov M."/>
            <person name="Shtratnikova V."/>
            <person name="Makarenko M."/>
            <person name="Klepikova A."/>
            <person name="Omelchenko D."/>
            <person name="Novikova G."/>
            <person name="Obukhova E."/>
            <person name="Bogdanov V."/>
            <person name="Penin A."/>
            <person name="Logacheva M."/>
        </authorList>
    </citation>
    <scope>NUCLEOTIDE SEQUENCE</scope>
    <source>
        <strain evidence="3">Hsosn_3</strain>
        <tissue evidence="3">Leaf</tissue>
    </source>
</reference>
<proteinExistence type="predicted"/>
<accession>A0AAD8H424</accession>
<evidence type="ECO:0000313" key="3">
    <source>
        <dbReference type="EMBL" id="KAK1360069.1"/>
    </source>
</evidence>
<feature type="region of interest" description="Disordered" evidence="1">
    <location>
        <begin position="69"/>
        <end position="104"/>
    </location>
</feature>
<dbReference type="EMBL" id="JAUIZM010000010">
    <property type="protein sequence ID" value="KAK1360069.1"/>
    <property type="molecule type" value="Genomic_DNA"/>
</dbReference>
<evidence type="ECO:0000256" key="1">
    <source>
        <dbReference type="SAM" id="MobiDB-lite"/>
    </source>
</evidence>
<keyword evidence="2" id="KW-0732">Signal</keyword>
<sequence length="104" mass="10952">MKMSVSSCLFIIFSVQLLITSTLSVENKLSPSTPDTNLVHHAATTVADIDPQEDNSKARADDEVKNMIGISKKSQGGKIGSGGGNNVVHGEKKNDAASTTLPQK</sequence>
<name>A0AAD8H424_9APIA</name>
<protein>
    <submittedName>
        <fullName evidence="3">Uncharacterized protein</fullName>
    </submittedName>
</protein>
<organism evidence="3 4">
    <name type="scientific">Heracleum sosnowskyi</name>
    <dbReference type="NCBI Taxonomy" id="360622"/>
    <lineage>
        <taxon>Eukaryota</taxon>
        <taxon>Viridiplantae</taxon>
        <taxon>Streptophyta</taxon>
        <taxon>Embryophyta</taxon>
        <taxon>Tracheophyta</taxon>
        <taxon>Spermatophyta</taxon>
        <taxon>Magnoliopsida</taxon>
        <taxon>eudicotyledons</taxon>
        <taxon>Gunneridae</taxon>
        <taxon>Pentapetalae</taxon>
        <taxon>asterids</taxon>
        <taxon>campanulids</taxon>
        <taxon>Apiales</taxon>
        <taxon>Apiaceae</taxon>
        <taxon>Apioideae</taxon>
        <taxon>apioid superclade</taxon>
        <taxon>Tordylieae</taxon>
        <taxon>Tordyliinae</taxon>
        <taxon>Heracleum</taxon>
    </lineage>
</organism>
<reference evidence="3" key="2">
    <citation type="submission" date="2023-05" db="EMBL/GenBank/DDBJ databases">
        <authorList>
            <person name="Schelkunov M.I."/>
        </authorList>
    </citation>
    <scope>NUCLEOTIDE SEQUENCE</scope>
    <source>
        <strain evidence="3">Hsosn_3</strain>
        <tissue evidence="3">Leaf</tissue>
    </source>
</reference>
<evidence type="ECO:0000256" key="2">
    <source>
        <dbReference type="SAM" id="SignalP"/>
    </source>
</evidence>
<feature type="chain" id="PRO_5042131778" evidence="2">
    <location>
        <begin position="25"/>
        <end position="104"/>
    </location>
</feature>
<feature type="signal peptide" evidence="2">
    <location>
        <begin position="1"/>
        <end position="24"/>
    </location>
</feature>
<keyword evidence="4" id="KW-1185">Reference proteome</keyword>